<feature type="transmembrane region" description="Helical" evidence="5">
    <location>
        <begin position="354"/>
        <end position="374"/>
    </location>
</feature>
<evidence type="ECO:0000256" key="1">
    <source>
        <dbReference type="ARBA" id="ARBA00004141"/>
    </source>
</evidence>
<sequence length="375" mass="41073">MLIKNIFERYIYPTAVLSGSIIGVGIFSLPYIASKSGAWLALFYLVVLSAIVAAINSIVGKIALKTPDFKRLPGFAGFHLGKWAEALSLATAVSGGFGILLVYLIVGGDFLLNALSPIFGGNYLTYALIYFFAALIFIYFDIKAIAKVELLALISLIFVLILIFIKGFTSWSLENIFFASPAPDIKSIFLPYGAIMFSLWGIGMIPEAEEMIKDNKKDIKKIIIISVLIPAVIYFLFILLVLGITGDQTSDSALTGLKNVLGGWIFAFCLFVGAVITFNAFLSLALTLKKVFMYDIGIKKSHSIIIVCCLPLILFLLGLRSFIPIVSFIGGVFVGIDGILILLMYKKIKGRNVIIYPLSAVFLLGIIYQLAYFAR</sequence>
<evidence type="ECO:0000256" key="4">
    <source>
        <dbReference type="ARBA" id="ARBA00023136"/>
    </source>
</evidence>
<feature type="domain" description="Amino acid transporter transmembrane" evidence="6">
    <location>
        <begin position="14"/>
        <end position="287"/>
    </location>
</feature>
<dbReference type="Proteomes" id="UP000178826">
    <property type="component" value="Unassembled WGS sequence"/>
</dbReference>
<feature type="transmembrane region" description="Helical" evidence="5">
    <location>
        <begin position="12"/>
        <end position="33"/>
    </location>
</feature>
<feature type="transmembrane region" description="Helical" evidence="5">
    <location>
        <begin position="85"/>
        <end position="106"/>
    </location>
</feature>
<comment type="subcellular location">
    <subcellularLocation>
        <location evidence="1">Membrane</location>
        <topology evidence="1">Multi-pass membrane protein</topology>
    </subcellularLocation>
</comment>
<feature type="transmembrane region" description="Helical" evidence="5">
    <location>
        <begin position="39"/>
        <end position="64"/>
    </location>
</feature>
<evidence type="ECO:0000256" key="2">
    <source>
        <dbReference type="ARBA" id="ARBA00022692"/>
    </source>
</evidence>
<proteinExistence type="predicted"/>
<accession>A0A1G2IF47</accession>
<dbReference type="InterPro" id="IPR013057">
    <property type="entry name" value="AA_transpt_TM"/>
</dbReference>
<feature type="transmembrane region" description="Helical" evidence="5">
    <location>
        <begin position="300"/>
        <end position="319"/>
    </location>
</feature>
<evidence type="ECO:0000259" key="6">
    <source>
        <dbReference type="Pfam" id="PF01490"/>
    </source>
</evidence>
<keyword evidence="3 5" id="KW-1133">Transmembrane helix</keyword>
<feature type="transmembrane region" description="Helical" evidence="5">
    <location>
        <begin position="264"/>
        <end position="288"/>
    </location>
</feature>
<name>A0A1G2IF47_9BACT</name>
<evidence type="ECO:0000256" key="3">
    <source>
        <dbReference type="ARBA" id="ARBA00022989"/>
    </source>
</evidence>
<keyword evidence="2 5" id="KW-0812">Transmembrane</keyword>
<protein>
    <recommendedName>
        <fullName evidence="6">Amino acid transporter transmembrane domain-containing protein</fullName>
    </recommendedName>
</protein>
<dbReference type="Gene3D" id="1.20.1740.10">
    <property type="entry name" value="Amino acid/polyamine transporter I"/>
    <property type="match status" value="1"/>
</dbReference>
<dbReference type="GO" id="GO:0016020">
    <property type="term" value="C:membrane"/>
    <property type="evidence" value="ECO:0007669"/>
    <property type="project" value="UniProtKB-SubCell"/>
</dbReference>
<evidence type="ECO:0000313" key="8">
    <source>
        <dbReference type="Proteomes" id="UP000178826"/>
    </source>
</evidence>
<organism evidence="7 8">
    <name type="scientific">Candidatus Staskawiczbacteria bacterium RIFCSPLOWO2_01_FULL_37_25b</name>
    <dbReference type="NCBI Taxonomy" id="1802213"/>
    <lineage>
        <taxon>Bacteria</taxon>
        <taxon>Candidatus Staskawicziibacteriota</taxon>
    </lineage>
</organism>
<dbReference type="EMBL" id="MHOZ01000025">
    <property type="protein sequence ID" value="OGZ73131.1"/>
    <property type="molecule type" value="Genomic_DNA"/>
</dbReference>
<evidence type="ECO:0000256" key="5">
    <source>
        <dbReference type="SAM" id="Phobius"/>
    </source>
</evidence>
<gene>
    <name evidence="7" type="ORF">A2998_02470</name>
</gene>
<dbReference type="PANTHER" id="PTHR22950">
    <property type="entry name" value="AMINO ACID TRANSPORTER"/>
    <property type="match status" value="1"/>
</dbReference>
<feature type="transmembrane region" description="Helical" evidence="5">
    <location>
        <begin position="118"/>
        <end position="138"/>
    </location>
</feature>
<feature type="transmembrane region" description="Helical" evidence="5">
    <location>
        <begin position="325"/>
        <end position="345"/>
    </location>
</feature>
<feature type="transmembrane region" description="Helical" evidence="5">
    <location>
        <begin position="222"/>
        <end position="244"/>
    </location>
</feature>
<keyword evidence="4 5" id="KW-0472">Membrane</keyword>
<dbReference type="Pfam" id="PF01490">
    <property type="entry name" value="Aa_trans"/>
    <property type="match status" value="1"/>
</dbReference>
<dbReference type="GO" id="GO:0015179">
    <property type="term" value="F:L-amino acid transmembrane transporter activity"/>
    <property type="evidence" value="ECO:0007669"/>
    <property type="project" value="TreeGrafter"/>
</dbReference>
<feature type="transmembrane region" description="Helical" evidence="5">
    <location>
        <begin position="150"/>
        <end position="168"/>
    </location>
</feature>
<comment type="caution">
    <text evidence="7">The sequence shown here is derived from an EMBL/GenBank/DDBJ whole genome shotgun (WGS) entry which is preliminary data.</text>
</comment>
<reference evidence="7 8" key="1">
    <citation type="journal article" date="2016" name="Nat. Commun.">
        <title>Thousands of microbial genomes shed light on interconnected biogeochemical processes in an aquifer system.</title>
        <authorList>
            <person name="Anantharaman K."/>
            <person name="Brown C.T."/>
            <person name="Hug L.A."/>
            <person name="Sharon I."/>
            <person name="Castelle C.J."/>
            <person name="Probst A.J."/>
            <person name="Thomas B.C."/>
            <person name="Singh A."/>
            <person name="Wilkins M.J."/>
            <person name="Karaoz U."/>
            <person name="Brodie E.L."/>
            <person name="Williams K.H."/>
            <person name="Hubbard S.S."/>
            <person name="Banfield J.F."/>
        </authorList>
    </citation>
    <scope>NUCLEOTIDE SEQUENCE [LARGE SCALE GENOMIC DNA]</scope>
</reference>
<evidence type="ECO:0000313" key="7">
    <source>
        <dbReference type="EMBL" id="OGZ73131.1"/>
    </source>
</evidence>
<feature type="transmembrane region" description="Helical" evidence="5">
    <location>
        <begin position="188"/>
        <end position="206"/>
    </location>
</feature>
<dbReference type="AlphaFoldDB" id="A0A1G2IF47"/>